<dbReference type="PANTHER" id="PTHR33908:SF11">
    <property type="entry name" value="MEMBRANE PROTEIN"/>
    <property type="match status" value="1"/>
</dbReference>
<evidence type="ECO:0000259" key="9">
    <source>
        <dbReference type="Pfam" id="PF13231"/>
    </source>
</evidence>
<evidence type="ECO:0000313" key="11">
    <source>
        <dbReference type="EMBL" id="QMS98082.1"/>
    </source>
</evidence>
<dbReference type="GO" id="GO:0016763">
    <property type="term" value="F:pentosyltransferase activity"/>
    <property type="evidence" value="ECO:0007669"/>
    <property type="project" value="TreeGrafter"/>
</dbReference>
<keyword evidence="5 8" id="KW-0812">Transmembrane</keyword>
<reference evidence="13" key="2">
    <citation type="submission" date="2020-07" db="EMBL/GenBank/DDBJ databases">
        <title>Flavobacterium sp. xlx-214.</title>
        <authorList>
            <person name="Yang C."/>
        </authorList>
    </citation>
    <scope>NUCLEOTIDE SEQUENCE [LARGE SCALE GENOMIC DNA]</scope>
    <source>
        <strain evidence="13">CX-624</strain>
    </source>
</reference>
<evidence type="ECO:0000256" key="5">
    <source>
        <dbReference type="ARBA" id="ARBA00022692"/>
    </source>
</evidence>
<evidence type="ECO:0000256" key="6">
    <source>
        <dbReference type="ARBA" id="ARBA00022989"/>
    </source>
</evidence>
<evidence type="ECO:0000256" key="1">
    <source>
        <dbReference type="ARBA" id="ARBA00004651"/>
    </source>
</evidence>
<dbReference type="Pfam" id="PF13231">
    <property type="entry name" value="PMT_2"/>
    <property type="match status" value="1"/>
</dbReference>
<proteinExistence type="predicted"/>
<protein>
    <submittedName>
        <fullName evidence="11">Glycosyltransferase family 39 protein</fullName>
    </submittedName>
</protein>
<dbReference type="PANTHER" id="PTHR33908">
    <property type="entry name" value="MANNOSYLTRANSFERASE YKCB-RELATED"/>
    <property type="match status" value="1"/>
</dbReference>
<dbReference type="InterPro" id="IPR050297">
    <property type="entry name" value="LipidA_mod_glycosyltrf_83"/>
</dbReference>
<evidence type="ECO:0000313" key="10">
    <source>
        <dbReference type="EMBL" id="MBA5246558.1"/>
    </source>
</evidence>
<reference evidence="11 12" key="1">
    <citation type="submission" date="2020-07" db="EMBL/GenBank/DDBJ databases">
        <title>Chryseobacterium sp.cx-624.</title>
        <authorList>
            <person name="Yang C."/>
        </authorList>
    </citation>
    <scope>NUCLEOTIDE SEQUENCE [LARGE SCALE GENOMIC DNA]</scope>
    <source>
        <strain evidence="12">cx-624</strain>
        <strain evidence="11">Cx-624</strain>
    </source>
</reference>
<feature type="transmembrane region" description="Helical" evidence="8">
    <location>
        <begin position="142"/>
        <end position="161"/>
    </location>
</feature>
<organism evidence="11 12">
    <name type="scientific">Marnyiella aurantia</name>
    <dbReference type="NCBI Taxonomy" id="2758037"/>
    <lineage>
        <taxon>Bacteria</taxon>
        <taxon>Pseudomonadati</taxon>
        <taxon>Bacteroidota</taxon>
        <taxon>Flavobacteriia</taxon>
        <taxon>Flavobacteriales</taxon>
        <taxon>Weeksellaceae</taxon>
        <taxon>Marnyiella</taxon>
    </lineage>
</organism>
<evidence type="ECO:0000256" key="3">
    <source>
        <dbReference type="ARBA" id="ARBA00022676"/>
    </source>
</evidence>
<name>A0A7D7LM19_9FLAO</name>
<feature type="transmembrane region" description="Helical" evidence="8">
    <location>
        <begin position="91"/>
        <end position="111"/>
    </location>
</feature>
<feature type="transmembrane region" description="Helical" evidence="8">
    <location>
        <begin position="207"/>
        <end position="226"/>
    </location>
</feature>
<feature type="transmembrane region" description="Helical" evidence="8">
    <location>
        <begin position="173"/>
        <end position="201"/>
    </location>
</feature>
<dbReference type="GO" id="GO:0005886">
    <property type="term" value="C:plasma membrane"/>
    <property type="evidence" value="ECO:0007669"/>
    <property type="project" value="UniProtKB-SubCell"/>
</dbReference>
<dbReference type="RefSeq" id="WP_181886633.1">
    <property type="nucleotide sequence ID" value="NZ_CP059472.1"/>
</dbReference>
<dbReference type="KEGG" id="cbau:H1R16_10280"/>
<keyword evidence="6 8" id="KW-1133">Transmembrane helix</keyword>
<dbReference type="EMBL" id="CP059472">
    <property type="protein sequence ID" value="QMS98082.1"/>
    <property type="molecule type" value="Genomic_DNA"/>
</dbReference>
<keyword evidence="3" id="KW-0328">Glycosyltransferase</keyword>
<evidence type="ECO:0000256" key="4">
    <source>
        <dbReference type="ARBA" id="ARBA00022679"/>
    </source>
</evidence>
<accession>A0A7D7LM19</accession>
<feature type="transmembrane region" description="Helical" evidence="8">
    <location>
        <begin position="118"/>
        <end position="136"/>
    </location>
</feature>
<keyword evidence="13" id="KW-1185">Reference proteome</keyword>
<keyword evidence="4 10" id="KW-0808">Transferase</keyword>
<dbReference type="EMBL" id="JACEUX010000001">
    <property type="protein sequence ID" value="MBA5246558.1"/>
    <property type="molecule type" value="Genomic_DNA"/>
</dbReference>
<evidence type="ECO:0000313" key="13">
    <source>
        <dbReference type="Proteomes" id="UP000539710"/>
    </source>
</evidence>
<sequence length="345" mass="39994">MKKMFISRFGILNMKTFLFFSSIVLVAKIGYSLIMGFPGGTFEDWNIAKNLAEHGAYAEFTEVGPTAYKLPAYSFFLSVYIYIFGEFGKEAAVIAQHILFFMVPLQIINIFRIFNKTNAGILAGYFFIFSPVYFYYSNVLEITNIFIPLFLLWIRQFVIIYRSTEASRKNIILLGIITGVLFLTQVIVVPLVLVLIFALVYQKKLRFSGFVLLFGLASVLYSPWIIRNYVVFDKVILTKTPFWQNIYLSFIPPVNVCDNIKLISSKHDHYTFQLKKSVNEFEMEKIYKSKVVEVLRGKEEIFVLKAIQNAGILWYVPARYFYDKPTAMFGRKIFVILLNILTLFP</sequence>
<dbReference type="GO" id="GO:0009103">
    <property type="term" value="P:lipopolysaccharide biosynthetic process"/>
    <property type="evidence" value="ECO:0007669"/>
    <property type="project" value="UniProtKB-ARBA"/>
</dbReference>
<dbReference type="Proteomes" id="UP000515349">
    <property type="component" value="Chromosome"/>
</dbReference>
<dbReference type="Proteomes" id="UP000539710">
    <property type="component" value="Unassembled WGS sequence"/>
</dbReference>
<reference evidence="10" key="3">
    <citation type="submission" date="2020-07" db="EMBL/GenBank/DDBJ databases">
        <authorList>
            <person name="Yang C."/>
        </authorList>
    </citation>
    <scope>NUCLEOTIDE SEQUENCE</scope>
    <source>
        <strain evidence="10">Cx-624</strain>
    </source>
</reference>
<keyword evidence="2" id="KW-1003">Cell membrane</keyword>
<keyword evidence="7 8" id="KW-0472">Membrane</keyword>
<evidence type="ECO:0000313" key="12">
    <source>
        <dbReference type="Proteomes" id="UP000515349"/>
    </source>
</evidence>
<gene>
    <name evidence="11" type="ORF">H1R16_10280</name>
    <name evidence="10" type="ORF">H2507_05185</name>
</gene>
<evidence type="ECO:0000256" key="7">
    <source>
        <dbReference type="ARBA" id="ARBA00023136"/>
    </source>
</evidence>
<evidence type="ECO:0000256" key="8">
    <source>
        <dbReference type="SAM" id="Phobius"/>
    </source>
</evidence>
<evidence type="ECO:0000256" key="2">
    <source>
        <dbReference type="ARBA" id="ARBA00022475"/>
    </source>
</evidence>
<dbReference type="InterPro" id="IPR038731">
    <property type="entry name" value="RgtA/B/C-like"/>
</dbReference>
<dbReference type="AlphaFoldDB" id="A0A7D7LM19"/>
<feature type="domain" description="Glycosyltransferase RgtA/B/C/D-like" evidence="9">
    <location>
        <begin position="71"/>
        <end position="226"/>
    </location>
</feature>
<comment type="subcellular location">
    <subcellularLocation>
        <location evidence="1">Cell membrane</location>
        <topology evidence="1">Multi-pass membrane protein</topology>
    </subcellularLocation>
</comment>